<evidence type="ECO:0000313" key="1">
    <source>
        <dbReference type="EMBL" id="GFZ92506.1"/>
    </source>
</evidence>
<accession>A0A8J2TUI3</accession>
<dbReference type="Proteomes" id="UP000598120">
    <property type="component" value="Unassembled WGS sequence"/>
</dbReference>
<dbReference type="AlphaFoldDB" id="A0A8J2TUI3"/>
<dbReference type="InterPro" id="IPR045384">
    <property type="entry name" value="DUF6527"/>
</dbReference>
<dbReference type="RefSeq" id="WP_188606761.1">
    <property type="nucleotide sequence ID" value="NZ_BMIC01000007.1"/>
</dbReference>
<sequence>MRFQHKFVDFIPDIIEEGILYISLDYGTVIHKCACGCGSEVNTPLTPTGWKMIYNGEAISLKPSVGNWSFDCKSHYWITNNEVEWSLKWSDETIREVRAVEDSEREEYYKNKDSQNLEDGIRDFVELPNPEPKKKSWFQKLILRKKSISILIIQIFK</sequence>
<name>A0A8J2TUI3_9FLAO</name>
<keyword evidence="2" id="KW-1185">Reference proteome</keyword>
<protein>
    <submittedName>
        <fullName evidence="1">Uncharacterized protein</fullName>
    </submittedName>
</protein>
<dbReference type="EMBL" id="BMIC01000007">
    <property type="protein sequence ID" value="GFZ92506.1"/>
    <property type="molecule type" value="Genomic_DNA"/>
</dbReference>
<dbReference type="Pfam" id="PF20137">
    <property type="entry name" value="BubE"/>
    <property type="match status" value="1"/>
</dbReference>
<organism evidence="1 2">
    <name type="scientific">Aquaticitalea lipolytica</name>
    <dbReference type="NCBI Taxonomy" id="1247562"/>
    <lineage>
        <taxon>Bacteria</taxon>
        <taxon>Pseudomonadati</taxon>
        <taxon>Bacteroidota</taxon>
        <taxon>Flavobacteriia</taxon>
        <taxon>Flavobacteriales</taxon>
        <taxon>Flavobacteriaceae</taxon>
        <taxon>Aquaticitalea</taxon>
    </lineage>
</organism>
<proteinExistence type="predicted"/>
<reference evidence="1 2" key="1">
    <citation type="journal article" date="2014" name="Int. J. Syst. Evol. Microbiol.">
        <title>Complete genome sequence of Corynebacterium casei LMG S-19264T (=DSM 44701T), isolated from a smear-ripened cheese.</title>
        <authorList>
            <consortium name="US DOE Joint Genome Institute (JGI-PGF)"/>
            <person name="Walter F."/>
            <person name="Albersmeier A."/>
            <person name="Kalinowski J."/>
            <person name="Ruckert C."/>
        </authorList>
    </citation>
    <scope>NUCLEOTIDE SEQUENCE [LARGE SCALE GENOMIC DNA]</scope>
    <source>
        <strain evidence="1 2">CGMCC 1.15295</strain>
    </source>
</reference>
<evidence type="ECO:0000313" key="2">
    <source>
        <dbReference type="Proteomes" id="UP000598120"/>
    </source>
</evidence>
<gene>
    <name evidence="1" type="ORF">GCM10011531_25290</name>
</gene>
<comment type="caution">
    <text evidence="1">The sequence shown here is derived from an EMBL/GenBank/DDBJ whole genome shotgun (WGS) entry which is preliminary data.</text>
</comment>